<name>A0A2V4NPB0_9ACTN</name>
<gene>
    <name evidence="2" type="ORF">C7C46_04735</name>
</gene>
<protein>
    <submittedName>
        <fullName evidence="2">Glyoxalase</fullName>
    </submittedName>
</protein>
<evidence type="ECO:0000313" key="3">
    <source>
        <dbReference type="Proteomes" id="UP000248039"/>
    </source>
</evidence>
<evidence type="ECO:0000259" key="1">
    <source>
        <dbReference type="PROSITE" id="PS51819"/>
    </source>
</evidence>
<dbReference type="Gene3D" id="3.10.180.10">
    <property type="entry name" value="2,3-Dihydroxybiphenyl 1,2-Dioxygenase, domain 1"/>
    <property type="match status" value="2"/>
</dbReference>
<keyword evidence="3" id="KW-1185">Reference proteome</keyword>
<evidence type="ECO:0000313" key="2">
    <source>
        <dbReference type="EMBL" id="PYC87390.1"/>
    </source>
</evidence>
<reference evidence="2 3" key="1">
    <citation type="submission" date="2018-03" db="EMBL/GenBank/DDBJ databases">
        <title>Bioinformatic expansion and discovery of thiopeptide antibiotics.</title>
        <authorList>
            <person name="Schwalen C.J."/>
            <person name="Hudson G.A."/>
            <person name="Mitchell D.A."/>
        </authorList>
    </citation>
    <scope>NUCLEOTIDE SEQUENCE [LARGE SCALE GENOMIC DNA]</scope>
    <source>
        <strain evidence="2 3">ATCC 21389</strain>
    </source>
</reference>
<dbReference type="PROSITE" id="PS51819">
    <property type="entry name" value="VOC"/>
    <property type="match status" value="2"/>
</dbReference>
<dbReference type="InterPro" id="IPR052164">
    <property type="entry name" value="Anthracycline_SecMetBiosynth"/>
</dbReference>
<dbReference type="OrthoDB" id="9793039at2"/>
<dbReference type="RefSeq" id="WP_110666010.1">
    <property type="nucleotide sequence ID" value="NZ_PYBW01000015.1"/>
</dbReference>
<sequence length="253" mass="27121">MPRMTEYREGMPCWVDLNAADPDRACAFYHDLFGWEFADPDRPGGHYRPATLRGQLVAAVNAVPAGTPTAWVSYLAADDADQVAARITDAGGQLLTEPFDAMTAGRIALARDPAGAVFGLWQGREQSGSGLANESGSFTWNENLSNDPRTARIFYSQVFGYEYDEVPGLNYTVAKVHGAPVGGIGELPPMVPPGSDSFWSTYFAVTDTDMAAARIVELGGELLVPPTDSPYGRMAVARDDGGAFFCIISPTRG</sequence>
<dbReference type="InterPro" id="IPR004360">
    <property type="entry name" value="Glyas_Fos-R_dOase_dom"/>
</dbReference>
<dbReference type="PANTHER" id="PTHR33993">
    <property type="entry name" value="GLYOXALASE-RELATED"/>
    <property type="match status" value="1"/>
</dbReference>
<feature type="domain" description="VOC" evidence="1">
    <location>
        <begin position="11"/>
        <end position="123"/>
    </location>
</feature>
<dbReference type="InterPro" id="IPR037523">
    <property type="entry name" value="VOC_core"/>
</dbReference>
<dbReference type="EMBL" id="PYBW01000015">
    <property type="protein sequence ID" value="PYC87390.1"/>
    <property type="molecule type" value="Genomic_DNA"/>
</dbReference>
<dbReference type="Proteomes" id="UP000248039">
    <property type="component" value="Unassembled WGS sequence"/>
</dbReference>
<proteinExistence type="predicted"/>
<dbReference type="InterPro" id="IPR029068">
    <property type="entry name" value="Glyas_Bleomycin-R_OHBP_Dase"/>
</dbReference>
<dbReference type="SUPFAM" id="SSF54593">
    <property type="entry name" value="Glyoxalase/Bleomycin resistance protein/Dihydroxybiphenyl dioxygenase"/>
    <property type="match status" value="2"/>
</dbReference>
<dbReference type="AlphaFoldDB" id="A0A2V4NPB0"/>
<feature type="domain" description="VOC" evidence="1">
    <location>
        <begin position="137"/>
        <end position="250"/>
    </location>
</feature>
<dbReference type="PANTHER" id="PTHR33993:SF14">
    <property type="entry name" value="GB|AAF24581.1"/>
    <property type="match status" value="1"/>
</dbReference>
<comment type="caution">
    <text evidence="2">The sequence shown here is derived from an EMBL/GenBank/DDBJ whole genome shotgun (WGS) entry which is preliminary data.</text>
</comment>
<dbReference type="CDD" id="cd07247">
    <property type="entry name" value="SgaA_N_like"/>
    <property type="match status" value="2"/>
</dbReference>
<organism evidence="2 3">
    <name type="scientific">Streptomyces tateyamensis</name>
    <dbReference type="NCBI Taxonomy" id="565073"/>
    <lineage>
        <taxon>Bacteria</taxon>
        <taxon>Bacillati</taxon>
        <taxon>Actinomycetota</taxon>
        <taxon>Actinomycetes</taxon>
        <taxon>Kitasatosporales</taxon>
        <taxon>Streptomycetaceae</taxon>
        <taxon>Streptomyces</taxon>
    </lineage>
</organism>
<dbReference type="Pfam" id="PF00903">
    <property type="entry name" value="Glyoxalase"/>
    <property type="match status" value="2"/>
</dbReference>
<accession>A0A2V4NPB0</accession>